<accession>A0A5C6ALD5</accession>
<dbReference type="Pfam" id="PF00480">
    <property type="entry name" value="ROK"/>
    <property type="match status" value="1"/>
</dbReference>
<dbReference type="InterPro" id="IPR043129">
    <property type="entry name" value="ATPase_NBD"/>
</dbReference>
<dbReference type="GO" id="GO:0004340">
    <property type="term" value="F:glucokinase activity"/>
    <property type="evidence" value="ECO:0007669"/>
    <property type="project" value="UniProtKB-EC"/>
</dbReference>
<dbReference type="RefSeq" id="WP_146443472.1">
    <property type="nucleotide sequence ID" value="NZ_SJPR01000001.1"/>
</dbReference>
<dbReference type="InterPro" id="IPR049874">
    <property type="entry name" value="ROK_cs"/>
</dbReference>
<dbReference type="OrthoDB" id="9795247at2"/>
<sequence length="325" mass="33334">MASNVFAGVDIGGTNIKIGLVDDAAQTLAHESLPTEQERGPADAAQRVAEALKRLAAKAGVTVADITAVGLASPGPMDLKTGQLLCPGNLPQWHNTPLRDLFEKATGKPVNYENDANAAAYGEYWAGAGDRFDSLVMVTLGTGVGGGIILDDKVIDGAHSCGGEIGHIIIDAAEDAPLNSLGIRGTLEGFCGSYGVVGRAQSAISDRFVETSLRDVIEGGEELTPLLIANAAEAGDELAMKVVLETARYLAIGIVTVVHTVDPEAVVIGGSLTFGGAGHPLGEKFLAAVREETNARLIPSLRGQKPIEFAKLGGSAGYIGAAGLA</sequence>
<reference evidence="2 3" key="1">
    <citation type="submission" date="2019-02" db="EMBL/GenBank/DDBJ databases">
        <title>Deep-cultivation of Planctomycetes and their phenomic and genomic characterization uncovers novel biology.</title>
        <authorList>
            <person name="Wiegand S."/>
            <person name="Jogler M."/>
            <person name="Boedeker C."/>
            <person name="Pinto D."/>
            <person name="Vollmers J."/>
            <person name="Rivas-Marin E."/>
            <person name="Kohn T."/>
            <person name="Peeters S.H."/>
            <person name="Heuer A."/>
            <person name="Rast P."/>
            <person name="Oberbeckmann S."/>
            <person name="Bunk B."/>
            <person name="Jeske O."/>
            <person name="Meyerdierks A."/>
            <person name="Storesund J.E."/>
            <person name="Kallscheuer N."/>
            <person name="Luecker S."/>
            <person name="Lage O.M."/>
            <person name="Pohl T."/>
            <person name="Merkel B.J."/>
            <person name="Hornburger P."/>
            <person name="Mueller R.-W."/>
            <person name="Bruemmer F."/>
            <person name="Labrenz M."/>
            <person name="Spormann A.M."/>
            <person name="Op Den Camp H."/>
            <person name="Overmann J."/>
            <person name="Amann R."/>
            <person name="Jetten M.S.M."/>
            <person name="Mascher T."/>
            <person name="Medema M.H."/>
            <person name="Devos D.P."/>
            <person name="Kaster A.-K."/>
            <person name="Ovreas L."/>
            <person name="Rohde M."/>
            <person name="Galperin M.Y."/>
            <person name="Jogler C."/>
        </authorList>
    </citation>
    <scope>NUCLEOTIDE SEQUENCE [LARGE SCALE GENOMIC DNA]</scope>
    <source>
        <strain evidence="2 3">Pla108</strain>
    </source>
</reference>
<organism evidence="2 3">
    <name type="scientific">Botrimarina colliarenosi</name>
    <dbReference type="NCBI Taxonomy" id="2528001"/>
    <lineage>
        <taxon>Bacteria</taxon>
        <taxon>Pseudomonadati</taxon>
        <taxon>Planctomycetota</taxon>
        <taxon>Planctomycetia</taxon>
        <taxon>Pirellulales</taxon>
        <taxon>Lacipirellulaceae</taxon>
        <taxon>Botrimarina</taxon>
    </lineage>
</organism>
<keyword evidence="3" id="KW-1185">Reference proteome</keyword>
<dbReference type="AlphaFoldDB" id="A0A5C6ALD5"/>
<dbReference type="Gene3D" id="3.30.420.40">
    <property type="match status" value="2"/>
</dbReference>
<keyword evidence="2" id="KW-0418">Kinase</keyword>
<comment type="caution">
    <text evidence="2">The sequence shown here is derived from an EMBL/GenBank/DDBJ whole genome shotgun (WGS) entry which is preliminary data.</text>
</comment>
<dbReference type="PROSITE" id="PS01125">
    <property type="entry name" value="ROK"/>
    <property type="match status" value="1"/>
</dbReference>
<dbReference type="SUPFAM" id="SSF53067">
    <property type="entry name" value="Actin-like ATPase domain"/>
    <property type="match status" value="1"/>
</dbReference>
<gene>
    <name evidence="2" type="primary">glcK</name>
    <name evidence="2" type="ORF">Pla108_09390</name>
</gene>
<dbReference type="Proteomes" id="UP000317421">
    <property type="component" value="Unassembled WGS sequence"/>
</dbReference>
<evidence type="ECO:0000313" key="3">
    <source>
        <dbReference type="Proteomes" id="UP000317421"/>
    </source>
</evidence>
<dbReference type="PANTHER" id="PTHR18964:SF149">
    <property type="entry name" value="BIFUNCTIONAL UDP-N-ACETYLGLUCOSAMINE 2-EPIMERASE_N-ACETYLMANNOSAMINE KINASE"/>
    <property type="match status" value="1"/>
</dbReference>
<comment type="similarity">
    <text evidence="1">Belongs to the ROK (NagC/XylR) family.</text>
</comment>
<keyword evidence="2" id="KW-0808">Transferase</keyword>
<dbReference type="EC" id="2.7.1.2" evidence="2"/>
<proteinExistence type="inferred from homology"/>
<evidence type="ECO:0000313" key="2">
    <source>
        <dbReference type="EMBL" id="TWT99995.1"/>
    </source>
</evidence>
<dbReference type="InterPro" id="IPR000600">
    <property type="entry name" value="ROK"/>
</dbReference>
<dbReference type="PANTHER" id="PTHR18964">
    <property type="entry name" value="ROK (REPRESSOR, ORF, KINASE) FAMILY"/>
    <property type="match status" value="1"/>
</dbReference>
<name>A0A5C6ALD5_9BACT</name>
<dbReference type="EMBL" id="SJPR01000001">
    <property type="protein sequence ID" value="TWT99995.1"/>
    <property type="molecule type" value="Genomic_DNA"/>
</dbReference>
<evidence type="ECO:0000256" key="1">
    <source>
        <dbReference type="ARBA" id="ARBA00006479"/>
    </source>
</evidence>
<protein>
    <submittedName>
        <fullName evidence="2">Glucokinase</fullName>
        <ecNumber evidence="2">2.7.1.2</ecNumber>
    </submittedName>
</protein>